<dbReference type="HOGENOM" id="CLU_046006_5_2_7"/>
<dbReference type="PANTHER" id="PTHR43048">
    <property type="entry name" value="METHYLMALONYL-COA EPIMERASE"/>
    <property type="match status" value="1"/>
</dbReference>
<dbReference type="STRING" id="760142.Hipma_1053"/>
<dbReference type="InterPro" id="IPR029068">
    <property type="entry name" value="Glyas_Bleomycin-R_OHBP_Dase"/>
</dbReference>
<comment type="similarity">
    <text evidence="1">Belongs to the methylmalonyl-CoA epimerase family.</text>
</comment>
<dbReference type="AlphaFoldDB" id="F2LW85"/>
<dbReference type="Pfam" id="PF13669">
    <property type="entry name" value="Glyoxalase_4"/>
    <property type="match status" value="1"/>
</dbReference>
<dbReference type="InterPro" id="IPR017515">
    <property type="entry name" value="MeMalonyl-CoA_epimerase"/>
</dbReference>
<dbReference type="Gene3D" id="3.10.180.10">
    <property type="entry name" value="2,3-Dihydroxybiphenyl 1,2-Dioxygenase, domain 1"/>
    <property type="match status" value="1"/>
</dbReference>
<dbReference type="PROSITE" id="PS51819">
    <property type="entry name" value="VOC"/>
    <property type="match status" value="1"/>
</dbReference>
<name>F2LW85_HIPMA</name>
<evidence type="ECO:0000256" key="1">
    <source>
        <dbReference type="ARBA" id="ARBA00009308"/>
    </source>
</evidence>
<dbReference type="SUPFAM" id="SSF54593">
    <property type="entry name" value="Glyoxalase/Bleomycin resistance protein/Dihydroxybiphenyl dioxygenase"/>
    <property type="match status" value="1"/>
</dbReference>
<evidence type="ECO:0000313" key="5">
    <source>
        <dbReference type="Proteomes" id="UP000008139"/>
    </source>
</evidence>
<proteinExistence type="inferred from homology"/>
<dbReference type="InterPro" id="IPR051785">
    <property type="entry name" value="MMCE/EMCE_epimerase"/>
</dbReference>
<dbReference type="CDD" id="cd07249">
    <property type="entry name" value="MMCE"/>
    <property type="match status" value="1"/>
</dbReference>
<dbReference type="KEGG" id="hmr:Hipma_1053"/>
<organism evidence="4 5">
    <name type="scientific">Hippea maritima (strain ATCC 700847 / DSM 10411 / MH2)</name>
    <dbReference type="NCBI Taxonomy" id="760142"/>
    <lineage>
        <taxon>Bacteria</taxon>
        <taxon>Pseudomonadati</taxon>
        <taxon>Campylobacterota</taxon>
        <taxon>Desulfurellia</taxon>
        <taxon>Desulfurellales</taxon>
        <taxon>Hippeaceae</taxon>
        <taxon>Hippea</taxon>
    </lineage>
</organism>
<dbReference type="RefSeq" id="WP_013682058.1">
    <property type="nucleotide sequence ID" value="NC_015318.1"/>
</dbReference>
<reference evidence="5" key="2">
    <citation type="submission" date="2011-03" db="EMBL/GenBank/DDBJ databases">
        <title>The complete genome of Hippea maritima DSM 10411.</title>
        <authorList>
            <consortium name="US DOE Joint Genome Institute (JGI-PGF)"/>
            <person name="Lucas S."/>
            <person name="Copeland A."/>
            <person name="Lapidus A."/>
            <person name="Bruce D."/>
            <person name="Goodwin L."/>
            <person name="Pitluck S."/>
            <person name="Peters L."/>
            <person name="Kyrpides N."/>
            <person name="Mavromatis K."/>
            <person name="Pagani I."/>
            <person name="Ivanova N."/>
            <person name="Mikhailova N."/>
            <person name="Lu M."/>
            <person name="Detter J.C."/>
            <person name="Tapia R."/>
            <person name="Han C."/>
            <person name="Land M."/>
            <person name="Hauser L."/>
            <person name="Markowitz V."/>
            <person name="Cheng J.-F."/>
            <person name="Hugenholtz P."/>
            <person name="Woyke T."/>
            <person name="Wu D."/>
            <person name="Spring S."/>
            <person name="Schroeder M."/>
            <person name="Brambilla E."/>
            <person name="Klenk H.-P."/>
            <person name="Eisen J.A."/>
        </authorList>
    </citation>
    <scope>NUCLEOTIDE SEQUENCE [LARGE SCALE GENOMIC DNA]</scope>
    <source>
        <strain evidence="5">ATCC 700847 / DSM 10411 / MH2</strain>
    </source>
</reference>
<evidence type="ECO:0000259" key="3">
    <source>
        <dbReference type="PROSITE" id="PS51819"/>
    </source>
</evidence>
<protein>
    <submittedName>
        <fullName evidence="4">Methylmalonyl-CoA epimerase</fullName>
    </submittedName>
</protein>
<dbReference type="OrthoDB" id="332982at2"/>
<dbReference type="InParanoid" id="F2LW85"/>
<accession>F2LW85</accession>
<dbReference type="GO" id="GO:0004493">
    <property type="term" value="F:methylmalonyl-CoA epimerase activity"/>
    <property type="evidence" value="ECO:0007669"/>
    <property type="project" value="TreeGrafter"/>
</dbReference>
<evidence type="ECO:0000256" key="2">
    <source>
        <dbReference type="ARBA" id="ARBA00022723"/>
    </source>
</evidence>
<dbReference type="NCBIfam" id="TIGR03081">
    <property type="entry name" value="metmalonyl_epim"/>
    <property type="match status" value="1"/>
</dbReference>
<dbReference type="InterPro" id="IPR037523">
    <property type="entry name" value="VOC_core"/>
</dbReference>
<sequence>MIKKVDHIGVAVKSLDKAIALYRDVLGFELLEIEEVDSQKVRVAKFDINGVHIEFLEPTSEESPIYKYIDKKGEGLHHIAYFTDDIDGELKKLKEGGIQLINNEPVKGSSNTMIAFVHPKSSIVLTELVSKGE</sequence>
<keyword evidence="2" id="KW-0479">Metal-binding</keyword>
<dbReference type="EMBL" id="CP002606">
    <property type="protein sequence ID" value="AEA34019.1"/>
    <property type="molecule type" value="Genomic_DNA"/>
</dbReference>
<reference evidence="4 5" key="1">
    <citation type="journal article" date="2011" name="Stand. Genomic Sci.">
        <title>Complete genome sequence of the thermophilic sulfur-reducer Hippea maritima type strain (MH(2)).</title>
        <authorList>
            <person name="Huntemann M."/>
            <person name="Lu M."/>
            <person name="Nolan M."/>
            <person name="Lapidus A."/>
            <person name="Lucas S."/>
            <person name="Hammon N."/>
            <person name="Deshpande S."/>
            <person name="Cheng J.F."/>
            <person name="Tapia R."/>
            <person name="Han C."/>
            <person name="Goodwin L."/>
            <person name="Pitluck S."/>
            <person name="Liolios K."/>
            <person name="Pagani I."/>
            <person name="Ivanova N."/>
            <person name="Ovchinikova G."/>
            <person name="Pati A."/>
            <person name="Chen A."/>
            <person name="Palaniappan K."/>
            <person name="Land M."/>
            <person name="Hauser L."/>
            <person name="Jeffries C.D."/>
            <person name="Detter J.C."/>
            <person name="Brambilla E.M."/>
            <person name="Rohde M."/>
            <person name="Spring S."/>
            <person name="Goker M."/>
            <person name="Woyke T."/>
            <person name="Bristow J."/>
            <person name="Eisen J.A."/>
            <person name="Markowitz V."/>
            <person name="Hugenholtz P."/>
            <person name="Kyrpides N.C."/>
            <person name="Klenk H.P."/>
            <person name="Mavromatis K."/>
        </authorList>
    </citation>
    <scope>NUCLEOTIDE SEQUENCE [LARGE SCALE GENOMIC DNA]</scope>
    <source>
        <strain evidence="5">ATCC 700847 / DSM 10411 / MH2</strain>
    </source>
</reference>
<gene>
    <name evidence="4" type="ordered locus">Hipma_1053</name>
</gene>
<dbReference type="GO" id="GO:0046491">
    <property type="term" value="P:L-methylmalonyl-CoA metabolic process"/>
    <property type="evidence" value="ECO:0007669"/>
    <property type="project" value="TreeGrafter"/>
</dbReference>
<dbReference type="Proteomes" id="UP000008139">
    <property type="component" value="Chromosome"/>
</dbReference>
<dbReference type="PANTHER" id="PTHR43048:SF3">
    <property type="entry name" value="METHYLMALONYL-COA EPIMERASE, MITOCHONDRIAL"/>
    <property type="match status" value="1"/>
</dbReference>
<feature type="domain" description="VOC" evidence="3">
    <location>
        <begin position="4"/>
        <end position="131"/>
    </location>
</feature>
<dbReference type="GO" id="GO:0046872">
    <property type="term" value="F:metal ion binding"/>
    <property type="evidence" value="ECO:0007669"/>
    <property type="project" value="UniProtKB-KW"/>
</dbReference>
<evidence type="ECO:0000313" key="4">
    <source>
        <dbReference type="EMBL" id="AEA34019.1"/>
    </source>
</evidence>
<keyword evidence="5" id="KW-1185">Reference proteome</keyword>
<dbReference type="eggNOG" id="COG0346">
    <property type="taxonomic scope" value="Bacteria"/>
</dbReference>